<protein>
    <submittedName>
        <fullName evidence="2">Uncharacterized protein</fullName>
    </submittedName>
</protein>
<comment type="caution">
    <text evidence="2">The sequence shown here is derived from an EMBL/GenBank/DDBJ whole genome shotgun (WGS) entry which is preliminary data.</text>
</comment>
<keyword evidence="1" id="KW-1133">Transmembrane helix</keyword>
<dbReference type="Proteomes" id="UP000078520">
    <property type="component" value="Unassembled WGS sequence"/>
</dbReference>
<evidence type="ECO:0000313" key="2">
    <source>
        <dbReference type="EMBL" id="OAQ07636.1"/>
    </source>
</evidence>
<feature type="transmembrane region" description="Helical" evidence="1">
    <location>
        <begin position="287"/>
        <end position="310"/>
    </location>
</feature>
<feature type="transmembrane region" description="Helical" evidence="1">
    <location>
        <begin position="81"/>
        <end position="102"/>
    </location>
</feature>
<dbReference type="AlphaFoldDB" id="A0A179C8Y3"/>
<proteinExistence type="predicted"/>
<dbReference type="EMBL" id="LVKI01000027">
    <property type="protein sequence ID" value="OAQ07636.1"/>
    <property type="molecule type" value="Genomic_DNA"/>
</dbReference>
<keyword evidence="1" id="KW-0472">Membrane</keyword>
<feature type="transmembrane region" description="Helical" evidence="1">
    <location>
        <begin position="200"/>
        <end position="218"/>
    </location>
</feature>
<dbReference type="RefSeq" id="WP_064208264.1">
    <property type="nucleotide sequence ID" value="NZ_LVKC01000009.1"/>
</dbReference>
<feature type="transmembrane region" description="Helical" evidence="1">
    <location>
        <begin position="109"/>
        <end position="129"/>
    </location>
</feature>
<evidence type="ECO:0000256" key="1">
    <source>
        <dbReference type="SAM" id="Phobius"/>
    </source>
</evidence>
<feature type="transmembrane region" description="Helical" evidence="1">
    <location>
        <begin position="317"/>
        <end position="334"/>
    </location>
</feature>
<feature type="transmembrane region" description="Helical" evidence="1">
    <location>
        <begin position="346"/>
        <end position="367"/>
    </location>
</feature>
<reference evidence="3" key="1">
    <citation type="submission" date="2016-03" db="EMBL/GenBank/DDBJ databases">
        <authorList>
            <person name="Johnson T.J."/>
            <person name="Youmans B."/>
            <person name="Case K."/>
            <person name="Noll S."/>
        </authorList>
    </citation>
    <scope>NUCLEOTIDE SEQUENCE [LARGE SCALE GENOMIC DNA]</scope>
    <source>
        <strain evidence="3">UMNLAv8</strain>
    </source>
</reference>
<evidence type="ECO:0000313" key="3">
    <source>
        <dbReference type="Proteomes" id="UP000078520"/>
    </source>
</evidence>
<accession>A0A179C8Y3</accession>
<name>A0A179C8Y3_9LACO</name>
<gene>
    <name evidence="2" type="ORF">A3O14_05865</name>
</gene>
<organism evidence="2 3">
    <name type="scientific">Ligilactobacillus aviarius</name>
    <dbReference type="NCBI Taxonomy" id="1606"/>
    <lineage>
        <taxon>Bacteria</taxon>
        <taxon>Bacillati</taxon>
        <taxon>Bacillota</taxon>
        <taxon>Bacilli</taxon>
        <taxon>Lactobacillales</taxon>
        <taxon>Lactobacillaceae</taxon>
        <taxon>Ligilactobacillus</taxon>
    </lineage>
</organism>
<feature type="transmembrane region" description="Helical" evidence="1">
    <location>
        <begin position="258"/>
        <end position="275"/>
    </location>
</feature>
<feature type="transmembrane region" description="Helical" evidence="1">
    <location>
        <begin position="165"/>
        <end position="194"/>
    </location>
</feature>
<sequence>MGKIIKQHKKAIIYFLGLLLFVPWIFTLNLGNFDDTFTLRMLQHSIPQIIRLDALDVHPPIYYIILKLFFNITFINHASPFIQIIAGRLFSTITFIATLVVMRKVLINLLNRHISFAFMLSVCLLPTILQYSTDIRMYSLSALFIACELNSIINFNRNHQTKDIILATLFAALGAWTHYFTAIIAGLMLLYNFIMNKKGRVSYLISGICFFILFTPWLKVSMNQMASVNHSYWIKNQLAEYLNVFCYSRLSGILGNKLACYFSLLFIGCLFYTAFKTLKTFNQEFRKYYMMVSVILFGTIILGFILSILIRPIFQARYVYGISMIYFVMNLPLIQKLLTTYSNSIIKWGFLGMVSIGVLFNLALGAFNSIKNVRIVQSVTQLEKSSVTQINCDHELRPVALMNSYLVKDKTFTTKHYDELSDTCQSKVLFKNIYPNIKDE</sequence>
<keyword evidence="1" id="KW-0812">Transmembrane</keyword>
<feature type="transmembrane region" description="Helical" evidence="1">
    <location>
        <begin position="12"/>
        <end position="31"/>
    </location>
</feature>